<dbReference type="InterPro" id="IPR050563">
    <property type="entry name" value="4-hydroxybenzoyl-CoA_TE"/>
</dbReference>
<feature type="compositionally biased region" description="Low complexity" evidence="1">
    <location>
        <begin position="41"/>
        <end position="54"/>
    </location>
</feature>
<organism evidence="2 3">
    <name type="scientific">Prauserella endophytica</name>
    <dbReference type="NCBI Taxonomy" id="1592324"/>
    <lineage>
        <taxon>Bacteria</taxon>
        <taxon>Bacillati</taxon>
        <taxon>Actinomycetota</taxon>
        <taxon>Actinomycetes</taxon>
        <taxon>Pseudonocardiales</taxon>
        <taxon>Pseudonocardiaceae</taxon>
        <taxon>Prauserella</taxon>
        <taxon>Prauserella coralliicola group</taxon>
    </lineage>
</organism>
<dbReference type="PANTHER" id="PTHR31793:SF24">
    <property type="entry name" value="LONG-CHAIN ACYL-COA THIOESTERASE FADM"/>
    <property type="match status" value="1"/>
</dbReference>
<name>A0ABY2RY00_9PSEU</name>
<dbReference type="EMBL" id="SWMS01000019">
    <property type="protein sequence ID" value="TKG64937.1"/>
    <property type="molecule type" value="Genomic_DNA"/>
</dbReference>
<dbReference type="Gene3D" id="3.10.129.10">
    <property type="entry name" value="Hotdog Thioesterase"/>
    <property type="match status" value="1"/>
</dbReference>
<dbReference type="SUPFAM" id="SSF54637">
    <property type="entry name" value="Thioesterase/thiol ester dehydrase-isomerase"/>
    <property type="match status" value="1"/>
</dbReference>
<dbReference type="CDD" id="cd00586">
    <property type="entry name" value="4HBT"/>
    <property type="match status" value="1"/>
</dbReference>
<protein>
    <submittedName>
        <fullName evidence="2">Acyl-CoA thioesterase</fullName>
    </submittedName>
</protein>
<reference evidence="2 3" key="1">
    <citation type="journal article" date="2015" name="Antonie Van Leeuwenhoek">
        <title>Prauserella endophytica sp. nov., an endophytic actinobacterium isolated from Tamarix taklamakanensis.</title>
        <authorList>
            <person name="Liu J.M."/>
            <person name="Habden X."/>
            <person name="Guo L."/>
            <person name="Tuo L."/>
            <person name="Jiang Z.K."/>
            <person name="Liu S.W."/>
            <person name="Liu X.F."/>
            <person name="Chen L."/>
            <person name="Li R.F."/>
            <person name="Zhang Y.Q."/>
            <person name="Sun C.H."/>
        </authorList>
    </citation>
    <scope>NUCLEOTIDE SEQUENCE [LARGE SCALE GENOMIC DNA]</scope>
    <source>
        <strain evidence="2 3">CGMCC 4.7182</strain>
    </source>
</reference>
<comment type="caution">
    <text evidence="2">The sequence shown here is derived from an EMBL/GenBank/DDBJ whole genome shotgun (WGS) entry which is preliminary data.</text>
</comment>
<proteinExistence type="predicted"/>
<gene>
    <name evidence="2" type="ORF">FCN18_28265</name>
</gene>
<sequence>MYSKSTDRNNSTREGPFDIGRPEHWHGRQHCMRSAASTGEPAASSNPSSPSPSSTCRIPLRWRDLDYQGHVYHAEYLALADEGRTRWLGETLGVRAPQNYVIAHISIDYLAELNRSAEFVEFGVDVEHVGNKSVRTRETLSVHSGGDTTIVARMTCVFLLWAPETRETRLLTDAERSTLTLPRTVP</sequence>
<dbReference type="Proteomes" id="UP000309992">
    <property type="component" value="Unassembled WGS sequence"/>
</dbReference>
<accession>A0ABY2RY00</accession>
<dbReference type="InterPro" id="IPR029069">
    <property type="entry name" value="HotDog_dom_sf"/>
</dbReference>
<feature type="region of interest" description="Disordered" evidence="1">
    <location>
        <begin position="1"/>
        <end position="55"/>
    </location>
</feature>
<evidence type="ECO:0000313" key="3">
    <source>
        <dbReference type="Proteomes" id="UP000309992"/>
    </source>
</evidence>
<dbReference type="PANTHER" id="PTHR31793">
    <property type="entry name" value="4-HYDROXYBENZOYL-COA THIOESTERASE FAMILY MEMBER"/>
    <property type="match status" value="1"/>
</dbReference>
<evidence type="ECO:0000256" key="1">
    <source>
        <dbReference type="SAM" id="MobiDB-lite"/>
    </source>
</evidence>
<feature type="compositionally biased region" description="Basic and acidic residues" evidence="1">
    <location>
        <begin position="1"/>
        <end position="11"/>
    </location>
</feature>
<dbReference type="Pfam" id="PF13279">
    <property type="entry name" value="4HBT_2"/>
    <property type="match status" value="1"/>
</dbReference>
<evidence type="ECO:0000313" key="2">
    <source>
        <dbReference type="EMBL" id="TKG64937.1"/>
    </source>
</evidence>
<keyword evidence="3" id="KW-1185">Reference proteome</keyword>